<keyword evidence="2 4" id="KW-0143">Chaperone</keyword>
<keyword evidence="6" id="KW-1185">Reference proteome</keyword>
<dbReference type="Proteomes" id="UP001233271">
    <property type="component" value="Chromosome 6"/>
</dbReference>
<organism evidence="5 6">
    <name type="scientific">Cutaneotrichosporon cavernicola</name>
    <dbReference type="NCBI Taxonomy" id="279322"/>
    <lineage>
        <taxon>Eukaryota</taxon>
        <taxon>Fungi</taxon>
        <taxon>Dikarya</taxon>
        <taxon>Basidiomycota</taxon>
        <taxon>Agaricomycotina</taxon>
        <taxon>Tremellomycetes</taxon>
        <taxon>Trichosporonales</taxon>
        <taxon>Trichosporonaceae</taxon>
        <taxon>Cutaneotrichosporon</taxon>
    </lineage>
</organism>
<evidence type="ECO:0000313" key="5">
    <source>
        <dbReference type="EMBL" id="BEI93650.1"/>
    </source>
</evidence>
<comment type="similarity">
    <text evidence="3 4">Belongs to the PSMG2 family.</text>
</comment>
<evidence type="ECO:0000313" key="6">
    <source>
        <dbReference type="Proteomes" id="UP001233271"/>
    </source>
</evidence>
<dbReference type="Gene3D" id="3.40.50.10900">
    <property type="entry name" value="PAC-like subunit"/>
    <property type="match status" value="2"/>
</dbReference>
<dbReference type="GeneID" id="85497520"/>
<dbReference type="InterPro" id="IPR016562">
    <property type="entry name" value="Proteasome_assmbl_chp_2_euk"/>
</dbReference>
<dbReference type="Pfam" id="PF09754">
    <property type="entry name" value="PAC2"/>
    <property type="match status" value="1"/>
</dbReference>
<comment type="subunit">
    <text evidence="4">Component of the 20S proteasome chaperone.</text>
</comment>
<evidence type="ECO:0000256" key="3">
    <source>
        <dbReference type="ARBA" id="ARBA00025745"/>
    </source>
</evidence>
<dbReference type="GO" id="GO:0005634">
    <property type="term" value="C:nucleus"/>
    <property type="evidence" value="ECO:0007669"/>
    <property type="project" value="TreeGrafter"/>
</dbReference>
<dbReference type="AlphaFoldDB" id="A0AA48L839"/>
<gene>
    <name evidence="5" type="ORF">CcaverHIS019_0601090</name>
</gene>
<protein>
    <recommendedName>
        <fullName evidence="1 4">Proteasome assembly chaperone 2</fullName>
    </recommendedName>
</protein>
<sequence length="256" mass="26073">MSTTVYPVNGFDPARLSGATVVIPAVSLGNVPQLACDLLVSSLSLHRVAFIGTGDTVAPFAGSGDDGIVTGGLELYGTSTGDLLVLLQRAPTLKAKKEEHVALIASALKGAGVAIVLASLDAANQDDAQLLTPIQAILPPSPPTQPTLTNLAKLPPLRLTLDPTASPSAGSTSYPPFLPGAGLTRRLLSALADQPSGAIAEWVVEGDNRGDAHALASALLSVLDIDAELREPASWAGLFGPEEWSGGSGLNAEIYG</sequence>
<dbReference type="InterPro" id="IPR019151">
    <property type="entry name" value="Proteasome_assmbl_chaperone_2"/>
</dbReference>
<evidence type="ECO:0000256" key="2">
    <source>
        <dbReference type="ARBA" id="ARBA00023186"/>
    </source>
</evidence>
<dbReference type="PANTHER" id="PTHR12970">
    <property type="entry name" value="PROTEASOME ASSEMBLY CHAPERONE 2"/>
    <property type="match status" value="1"/>
</dbReference>
<evidence type="ECO:0000256" key="1">
    <source>
        <dbReference type="ARBA" id="ARBA00019186"/>
    </source>
</evidence>
<evidence type="ECO:0000256" key="4">
    <source>
        <dbReference type="PIRNR" id="PIRNR010044"/>
    </source>
</evidence>
<dbReference type="GO" id="GO:0005829">
    <property type="term" value="C:cytosol"/>
    <property type="evidence" value="ECO:0007669"/>
    <property type="project" value="TreeGrafter"/>
</dbReference>
<dbReference type="KEGG" id="ccac:CcaHIS019_0601090"/>
<dbReference type="EMBL" id="AP028217">
    <property type="protein sequence ID" value="BEI93650.1"/>
    <property type="molecule type" value="Genomic_DNA"/>
</dbReference>
<comment type="function">
    <text evidence="4">Involved in 20S proteasome assembly.</text>
</comment>
<dbReference type="PANTHER" id="PTHR12970:SF1">
    <property type="entry name" value="PROTEASOME ASSEMBLY CHAPERONE 2"/>
    <property type="match status" value="1"/>
</dbReference>
<accession>A0AA48L839</accession>
<dbReference type="GO" id="GO:0043248">
    <property type="term" value="P:proteasome assembly"/>
    <property type="evidence" value="ECO:0007669"/>
    <property type="project" value="TreeGrafter"/>
</dbReference>
<dbReference type="PIRSF" id="PIRSF010044">
    <property type="entry name" value="UCP010044"/>
    <property type="match status" value="1"/>
</dbReference>
<name>A0AA48L839_9TREE</name>
<proteinExistence type="inferred from homology"/>
<dbReference type="RefSeq" id="XP_060458915.1">
    <property type="nucleotide sequence ID" value="XM_060602530.1"/>
</dbReference>
<reference evidence="5" key="1">
    <citation type="journal article" date="2023" name="BMC Genomics">
        <title>Chromosome-level genome assemblies of Cutaneotrichosporon spp. (Trichosporonales, Basidiomycota) reveal imbalanced evolution between nucleotide sequences and chromosome synteny.</title>
        <authorList>
            <person name="Kobayashi Y."/>
            <person name="Kayamori A."/>
            <person name="Aoki K."/>
            <person name="Shiwa Y."/>
            <person name="Matsutani M."/>
            <person name="Fujita N."/>
            <person name="Sugita T."/>
            <person name="Iwasaki W."/>
            <person name="Tanaka N."/>
            <person name="Takashima M."/>
        </authorList>
    </citation>
    <scope>NUCLEOTIDE SEQUENCE</scope>
    <source>
        <strain evidence="5">HIS019</strain>
    </source>
</reference>
<dbReference type="InterPro" id="IPR038389">
    <property type="entry name" value="PSMG2_sf"/>
</dbReference>